<dbReference type="AlphaFoldDB" id="A0A0A9F953"/>
<evidence type="ECO:0000313" key="1">
    <source>
        <dbReference type="EMBL" id="JAE06641.1"/>
    </source>
</evidence>
<reference evidence="1" key="1">
    <citation type="submission" date="2014-09" db="EMBL/GenBank/DDBJ databases">
        <authorList>
            <person name="Magalhaes I.L.F."/>
            <person name="Oliveira U."/>
            <person name="Santos F.R."/>
            <person name="Vidigal T.H.D.A."/>
            <person name="Brescovit A.D."/>
            <person name="Santos A.J."/>
        </authorList>
    </citation>
    <scope>NUCLEOTIDE SEQUENCE</scope>
    <source>
        <tissue evidence="1">Shoot tissue taken approximately 20 cm above the soil surface</tissue>
    </source>
</reference>
<name>A0A0A9F953_ARUDO</name>
<dbReference type="EMBL" id="GBRH01188438">
    <property type="protein sequence ID" value="JAE09458.1"/>
    <property type="molecule type" value="Transcribed_RNA"/>
</dbReference>
<proteinExistence type="predicted"/>
<dbReference type="EMBL" id="GBRH01191255">
    <property type="protein sequence ID" value="JAE06641.1"/>
    <property type="molecule type" value="Transcribed_RNA"/>
</dbReference>
<sequence length="60" mass="6399">MTICSNLLSAPSIPDRPVSVWRPSPGAASAELYLLRANCKSELVKAVLAASSKLSWLRTA</sequence>
<accession>A0A0A9F953</accession>
<organism evidence="1">
    <name type="scientific">Arundo donax</name>
    <name type="common">Giant reed</name>
    <name type="synonym">Donax arundinaceus</name>
    <dbReference type="NCBI Taxonomy" id="35708"/>
    <lineage>
        <taxon>Eukaryota</taxon>
        <taxon>Viridiplantae</taxon>
        <taxon>Streptophyta</taxon>
        <taxon>Embryophyta</taxon>
        <taxon>Tracheophyta</taxon>
        <taxon>Spermatophyta</taxon>
        <taxon>Magnoliopsida</taxon>
        <taxon>Liliopsida</taxon>
        <taxon>Poales</taxon>
        <taxon>Poaceae</taxon>
        <taxon>PACMAD clade</taxon>
        <taxon>Arundinoideae</taxon>
        <taxon>Arundineae</taxon>
        <taxon>Arundo</taxon>
    </lineage>
</organism>
<protein>
    <submittedName>
        <fullName evidence="1">Uncharacterized protein</fullName>
    </submittedName>
</protein>
<reference evidence="1" key="2">
    <citation type="journal article" date="2015" name="Data Brief">
        <title>Shoot transcriptome of the giant reed, Arundo donax.</title>
        <authorList>
            <person name="Barrero R.A."/>
            <person name="Guerrero F.D."/>
            <person name="Moolhuijzen P."/>
            <person name="Goolsby J.A."/>
            <person name="Tidwell J."/>
            <person name="Bellgard S.E."/>
            <person name="Bellgard M.I."/>
        </authorList>
    </citation>
    <scope>NUCLEOTIDE SEQUENCE</scope>
    <source>
        <tissue evidence="1">Shoot tissue taken approximately 20 cm above the soil surface</tissue>
    </source>
</reference>